<sequence>MKKFPLIILTSRCLLGVEINDETSIRKAYKDPENTMITTYS</sequence>
<proteinExistence type="predicted"/>
<protein>
    <submittedName>
        <fullName evidence="1">Uncharacterized protein</fullName>
    </submittedName>
</protein>
<keyword evidence="2" id="KW-1185">Reference proteome</keyword>
<reference evidence="1 2" key="1">
    <citation type="submission" date="2023-07" db="EMBL/GenBank/DDBJ databases">
        <title>Sorghum-associated microbial communities from plants grown in Nebraska, USA.</title>
        <authorList>
            <person name="Schachtman D."/>
        </authorList>
    </citation>
    <scope>NUCLEOTIDE SEQUENCE [LARGE SCALE GENOMIC DNA]</scope>
    <source>
        <strain evidence="1 2">CC351</strain>
    </source>
</reference>
<name>A0ABT9SPE5_9FLAO</name>
<evidence type="ECO:0000313" key="1">
    <source>
        <dbReference type="EMBL" id="MDP9960285.1"/>
    </source>
</evidence>
<gene>
    <name evidence="1" type="ORF">J2T04_002169</name>
</gene>
<accession>A0ABT9SPE5</accession>
<dbReference type="Proteomes" id="UP001235513">
    <property type="component" value="Unassembled WGS sequence"/>
</dbReference>
<comment type="caution">
    <text evidence="1">The sequence shown here is derived from an EMBL/GenBank/DDBJ whole genome shotgun (WGS) entry which is preliminary data.</text>
</comment>
<dbReference type="EMBL" id="JAUSRL010000003">
    <property type="protein sequence ID" value="MDP9960285.1"/>
    <property type="molecule type" value="Genomic_DNA"/>
</dbReference>
<organism evidence="1 2">
    <name type="scientific">Chryseobacterium lathyri</name>
    <dbReference type="NCBI Taxonomy" id="395933"/>
    <lineage>
        <taxon>Bacteria</taxon>
        <taxon>Pseudomonadati</taxon>
        <taxon>Bacteroidota</taxon>
        <taxon>Flavobacteriia</taxon>
        <taxon>Flavobacteriales</taxon>
        <taxon>Weeksellaceae</taxon>
        <taxon>Chryseobacterium group</taxon>
        <taxon>Chryseobacterium</taxon>
    </lineage>
</organism>
<evidence type="ECO:0000313" key="2">
    <source>
        <dbReference type="Proteomes" id="UP001235513"/>
    </source>
</evidence>